<dbReference type="InterPro" id="IPR002891">
    <property type="entry name" value="APS"/>
</dbReference>
<dbReference type="Gene3D" id="3.40.50.300">
    <property type="entry name" value="P-loop containing nucleotide triphosphate hydrolases"/>
    <property type="match status" value="1"/>
</dbReference>
<dbReference type="GO" id="GO:0005524">
    <property type="term" value="F:ATP binding"/>
    <property type="evidence" value="ECO:0007669"/>
    <property type="project" value="UniProtKB-KW"/>
</dbReference>
<reference evidence="8 9" key="1">
    <citation type="journal article" date="2011" name="Science">
        <title>The Selaginella genome identifies genetic changes associated with the evolution of vascular plants.</title>
        <authorList>
            <person name="Banks J.A."/>
            <person name="Nishiyama T."/>
            <person name="Hasebe M."/>
            <person name="Bowman J.L."/>
            <person name="Gribskov M."/>
            <person name="dePamphilis C."/>
            <person name="Albert V.A."/>
            <person name="Aono N."/>
            <person name="Aoyama T."/>
            <person name="Ambrose B.A."/>
            <person name="Ashton N.W."/>
            <person name="Axtell M.J."/>
            <person name="Barker E."/>
            <person name="Barker M.S."/>
            <person name="Bennetzen J.L."/>
            <person name="Bonawitz N.D."/>
            <person name="Chapple C."/>
            <person name="Cheng C."/>
            <person name="Correa L.G."/>
            <person name="Dacre M."/>
            <person name="DeBarry J."/>
            <person name="Dreyer I."/>
            <person name="Elias M."/>
            <person name="Engstrom E.M."/>
            <person name="Estelle M."/>
            <person name="Feng L."/>
            <person name="Finet C."/>
            <person name="Floyd S.K."/>
            <person name="Frommer W.B."/>
            <person name="Fujita T."/>
            <person name="Gramzow L."/>
            <person name="Gutensohn M."/>
            <person name="Harholt J."/>
            <person name="Hattori M."/>
            <person name="Heyl A."/>
            <person name="Hirai T."/>
            <person name="Hiwatashi Y."/>
            <person name="Ishikawa M."/>
            <person name="Iwata M."/>
            <person name="Karol K.G."/>
            <person name="Koehler B."/>
            <person name="Kolukisaoglu U."/>
            <person name="Kubo M."/>
            <person name="Kurata T."/>
            <person name="Lalonde S."/>
            <person name="Li K."/>
            <person name="Li Y."/>
            <person name="Litt A."/>
            <person name="Lyons E."/>
            <person name="Manning G."/>
            <person name="Maruyama T."/>
            <person name="Michael T.P."/>
            <person name="Mikami K."/>
            <person name="Miyazaki S."/>
            <person name="Morinaga S."/>
            <person name="Murata T."/>
            <person name="Mueller-Roeber B."/>
            <person name="Nelson D.R."/>
            <person name="Obara M."/>
            <person name="Oguri Y."/>
            <person name="Olmstead R.G."/>
            <person name="Onodera N."/>
            <person name="Petersen B.L."/>
            <person name="Pils B."/>
            <person name="Prigge M."/>
            <person name="Rensing S.A."/>
            <person name="Riano-Pachon D.M."/>
            <person name="Roberts A.W."/>
            <person name="Sato Y."/>
            <person name="Scheller H.V."/>
            <person name="Schulz B."/>
            <person name="Schulz C."/>
            <person name="Shakirov E.V."/>
            <person name="Shibagaki N."/>
            <person name="Shinohara N."/>
            <person name="Shippen D.E."/>
            <person name="Soerensen I."/>
            <person name="Sotooka R."/>
            <person name="Sugimoto N."/>
            <person name="Sugita M."/>
            <person name="Sumikawa N."/>
            <person name="Tanurdzic M."/>
            <person name="Theissen G."/>
            <person name="Ulvskov P."/>
            <person name="Wakazuki S."/>
            <person name="Weng J.K."/>
            <person name="Willats W.W."/>
            <person name="Wipf D."/>
            <person name="Wolf P.G."/>
            <person name="Yang L."/>
            <person name="Zimmer A.D."/>
            <person name="Zhu Q."/>
            <person name="Mitros T."/>
            <person name="Hellsten U."/>
            <person name="Loque D."/>
            <person name="Otillar R."/>
            <person name="Salamov A."/>
            <person name="Schmutz J."/>
            <person name="Shapiro H."/>
            <person name="Lindquist E."/>
            <person name="Lucas S."/>
            <person name="Rokhsar D."/>
            <person name="Grigoriev I.V."/>
        </authorList>
    </citation>
    <scope>NUCLEOTIDE SEQUENCE [LARGE SCALE GENOMIC DNA]</scope>
</reference>
<dbReference type="EC" id="2.7.1.25" evidence="1 6"/>
<dbReference type="GO" id="GO:0004020">
    <property type="term" value="F:adenylylsulfate kinase activity"/>
    <property type="evidence" value="ECO:0000318"/>
    <property type="project" value="GO_Central"/>
</dbReference>
<dbReference type="InterPro" id="IPR059117">
    <property type="entry name" value="APS_kinase_dom"/>
</dbReference>
<keyword evidence="4 6" id="KW-0418">Kinase</keyword>
<comment type="pathway">
    <text evidence="6">Sulfur metabolism; hydrogen sulfide biosynthesis; sulfite from sulfate: step 2/3.</text>
</comment>
<dbReference type="OrthoDB" id="506431at2759"/>
<keyword evidence="3 6" id="KW-0547">Nucleotide-binding</keyword>
<evidence type="ECO:0000256" key="4">
    <source>
        <dbReference type="ARBA" id="ARBA00022777"/>
    </source>
</evidence>
<dbReference type="OMA" id="STNIQWH"/>
<dbReference type="EMBL" id="GL377647">
    <property type="protein sequence ID" value="EFJ11339.1"/>
    <property type="molecule type" value="Genomic_DNA"/>
</dbReference>
<protein>
    <recommendedName>
        <fullName evidence="1 6">Adenylyl-sulfate kinase</fullName>
        <ecNumber evidence="1 6">2.7.1.25</ecNumber>
    </recommendedName>
</protein>
<evidence type="ECO:0000313" key="9">
    <source>
        <dbReference type="Proteomes" id="UP000001514"/>
    </source>
</evidence>
<dbReference type="eggNOG" id="KOG0635">
    <property type="taxonomic scope" value="Eukaryota"/>
</dbReference>
<dbReference type="NCBIfam" id="TIGR00455">
    <property type="entry name" value="apsK"/>
    <property type="match status" value="1"/>
</dbReference>
<dbReference type="InterPro" id="IPR027417">
    <property type="entry name" value="P-loop_NTPase"/>
</dbReference>
<evidence type="ECO:0000259" key="7">
    <source>
        <dbReference type="Pfam" id="PF01583"/>
    </source>
</evidence>
<dbReference type="Pfam" id="PF01583">
    <property type="entry name" value="APS_kinase"/>
    <property type="match status" value="1"/>
</dbReference>
<keyword evidence="9" id="KW-1185">Reference proteome</keyword>
<evidence type="ECO:0000256" key="2">
    <source>
        <dbReference type="ARBA" id="ARBA00022679"/>
    </source>
</evidence>
<dbReference type="PANTHER" id="PTHR11055">
    <property type="entry name" value="BIFUNCTIONAL 3'-PHOSPHOADENOSINE 5'-PHOSPHOSULFATE SYNTHASE"/>
    <property type="match status" value="1"/>
</dbReference>
<dbReference type="KEGG" id="smo:SELMODRAFT_126226"/>
<evidence type="ECO:0000256" key="5">
    <source>
        <dbReference type="ARBA" id="ARBA00022840"/>
    </source>
</evidence>
<feature type="non-terminal residue" evidence="8">
    <location>
        <position position="1"/>
    </location>
</feature>
<dbReference type="HOGENOM" id="CLU_046932_1_0_1"/>
<dbReference type="SUPFAM" id="SSF52540">
    <property type="entry name" value="P-loop containing nucleoside triphosphate hydrolases"/>
    <property type="match status" value="1"/>
</dbReference>
<dbReference type="NCBIfam" id="NF003013">
    <property type="entry name" value="PRK03846.1"/>
    <property type="match status" value="1"/>
</dbReference>
<dbReference type="Gramene" id="EFJ11339">
    <property type="protein sequence ID" value="EFJ11339"/>
    <property type="gene ID" value="SELMODRAFT_126226"/>
</dbReference>
<name>D8SW03_SELML</name>
<keyword evidence="5 6" id="KW-0067">ATP-binding</keyword>
<evidence type="ECO:0000313" key="8">
    <source>
        <dbReference type="EMBL" id="EFJ11339.1"/>
    </source>
</evidence>
<dbReference type="FunFam" id="3.40.50.300:FF:000212">
    <property type="entry name" value="Adenylyl-sulfate kinase"/>
    <property type="match status" value="1"/>
</dbReference>
<dbReference type="CDD" id="cd02027">
    <property type="entry name" value="APSK"/>
    <property type="match status" value="1"/>
</dbReference>
<comment type="similarity">
    <text evidence="6">Belongs to the APS kinase family.</text>
</comment>
<dbReference type="GO" id="GO:0000103">
    <property type="term" value="P:sulfate assimilation"/>
    <property type="evidence" value="ECO:0000318"/>
    <property type="project" value="GO_Central"/>
</dbReference>
<comment type="catalytic activity">
    <reaction evidence="6">
        <text>adenosine 5'-phosphosulfate + ATP = 3'-phosphoadenylyl sulfate + ADP + H(+)</text>
        <dbReference type="Rhea" id="RHEA:24152"/>
        <dbReference type="ChEBI" id="CHEBI:15378"/>
        <dbReference type="ChEBI" id="CHEBI:30616"/>
        <dbReference type="ChEBI" id="CHEBI:58243"/>
        <dbReference type="ChEBI" id="CHEBI:58339"/>
        <dbReference type="ChEBI" id="CHEBI:456216"/>
        <dbReference type="EC" id="2.7.1.25"/>
    </reaction>
</comment>
<dbReference type="PANTHER" id="PTHR11055:SF1">
    <property type="entry name" value="PAPS SYNTHETASE, ISOFORM D"/>
    <property type="match status" value="1"/>
</dbReference>
<proteinExistence type="inferred from homology"/>
<dbReference type="STRING" id="88036.D8SW03"/>
<dbReference type="Proteomes" id="UP000001514">
    <property type="component" value="Unassembled WGS sequence"/>
</dbReference>
<evidence type="ECO:0000256" key="3">
    <source>
        <dbReference type="ARBA" id="ARBA00022741"/>
    </source>
</evidence>
<dbReference type="AlphaFoldDB" id="D8SW03"/>
<sequence>PTTTVGKSTNIFWQECMVKKQDREAMLGQKGCVVWITGLSASGKSTLACALDHALLSRGKLSYVLDGDNLRHGLNNNLGFSAEDRAENIRRVGEVAKLFADAGLICIASFISPYRKDRDSCRQLLPAGDFIEVYLKVPLSVCEKRDPKGLYKLARAGKIKGFTGIDDPYEEPHNCEIVMEIDDGAVPTPSEMADTVISFLEQEGYLPAKQNSNNCSGVHTNIDCEG</sequence>
<comment type="function">
    <text evidence="6">Catalyzes the synthesis of activated sulfate.</text>
</comment>
<gene>
    <name evidence="8" type="ORF">SELMODRAFT_126226</name>
</gene>
<dbReference type="UniPathway" id="UPA00140">
    <property type="reaction ID" value="UER00205"/>
</dbReference>
<feature type="domain" description="APS kinase" evidence="7">
    <location>
        <begin position="30"/>
        <end position="179"/>
    </location>
</feature>
<keyword evidence="2 6" id="KW-0808">Transferase</keyword>
<dbReference type="HAMAP" id="MF_00065">
    <property type="entry name" value="Adenylyl_sulf_kinase"/>
    <property type="match status" value="1"/>
</dbReference>
<evidence type="ECO:0000256" key="1">
    <source>
        <dbReference type="ARBA" id="ARBA00012121"/>
    </source>
</evidence>
<dbReference type="FunCoup" id="D8SW03">
    <property type="interactions" value="78"/>
</dbReference>
<dbReference type="InParanoid" id="D8SW03"/>
<dbReference type="GO" id="GO:0070814">
    <property type="term" value="P:hydrogen sulfide biosynthetic process"/>
    <property type="evidence" value="ECO:0007669"/>
    <property type="project" value="UniProtKB-UniPathway"/>
</dbReference>
<evidence type="ECO:0000256" key="6">
    <source>
        <dbReference type="RuleBase" id="RU004347"/>
    </source>
</evidence>
<organism evidence="9">
    <name type="scientific">Selaginella moellendorffii</name>
    <name type="common">Spikemoss</name>
    <dbReference type="NCBI Taxonomy" id="88036"/>
    <lineage>
        <taxon>Eukaryota</taxon>
        <taxon>Viridiplantae</taxon>
        <taxon>Streptophyta</taxon>
        <taxon>Embryophyta</taxon>
        <taxon>Tracheophyta</taxon>
        <taxon>Lycopodiopsida</taxon>
        <taxon>Selaginellales</taxon>
        <taxon>Selaginellaceae</taxon>
        <taxon>Selaginella</taxon>
    </lineage>
</organism>
<accession>D8SW03</accession>